<evidence type="ECO:0000313" key="1">
    <source>
        <dbReference type="EMBL" id="AWC95685.1"/>
    </source>
</evidence>
<gene>
    <name evidence="1" type="ORF">AM380_19615</name>
</gene>
<reference evidence="1 2" key="1">
    <citation type="submission" date="2018-04" db="EMBL/GenBank/DDBJ databases">
        <title>Whole genome sequencing of Morganella morganii AR_0133.</title>
        <authorList>
            <person name="Conlan S."/>
            <person name="Thomas P.J."/>
            <person name="Mullikin J."/>
            <person name="Frank K.M."/>
            <person name="Segre J.A."/>
        </authorList>
    </citation>
    <scope>NUCLEOTIDE SEQUENCE [LARGE SCALE GENOMIC DNA]</scope>
    <source>
        <strain evidence="1 2">AR_0133</strain>
    </source>
</reference>
<protein>
    <submittedName>
        <fullName evidence="1">Uncharacterized protein</fullName>
    </submittedName>
</protein>
<dbReference type="AlphaFoldDB" id="A0AAU8ZS63"/>
<accession>A0AAU8ZS63</accession>
<name>A0AAU8ZS63_MORMO</name>
<evidence type="ECO:0000313" key="2">
    <source>
        <dbReference type="Proteomes" id="UP000244682"/>
    </source>
</evidence>
<dbReference type="EMBL" id="CP028956">
    <property type="protein sequence ID" value="AWC95685.1"/>
    <property type="molecule type" value="Genomic_DNA"/>
</dbReference>
<sequence>MLLLPHNTEKIPCTIQEIKDETAPVIQEPSMKPLRSQLPCRSDAGNSGLLSAAEQVQASVTGLHHQFVTGN</sequence>
<organism evidence="1 2">
    <name type="scientific">Morganella morganii</name>
    <name type="common">Proteus morganii</name>
    <dbReference type="NCBI Taxonomy" id="582"/>
    <lineage>
        <taxon>Bacteria</taxon>
        <taxon>Pseudomonadati</taxon>
        <taxon>Pseudomonadota</taxon>
        <taxon>Gammaproteobacteria</taxon>
        <taxon>Enterobacterales</taxon>
        <taxon>Morganellaceae</taxon>
        <taxon>Morganella</taxon>
    </lineage>
</organism>
<dbReference type="Proteomes" id="UP000244682">
    <property type="component" value="Chromosome"/>
</dbReference>
<proteinExistence type="predicted"/>